<dbReference type="AlphaFoldDB" id="A0A7X9ZV05"/>
<dbReference type="RefSeq" id="WP_169575547.1">
    <property type="nucleotide sequence ID" value="NZ_JABBFV010000054.1"/>
</dbReference>
<reference evidence="1 2" key="1">
    <citation type="submission" date="2020-04" db="EMBL/GenBank/DDBJ databases">
        <title>Sphingobium sp. AR-3-1 isolated from Arctic soil.</title>
        <authorList>
            <person name="Dahal R.H."/>
            <person name="Chaudhary D.K."/>
        </authorList>
    </citation>
    <scope>NUCLEOTIDE SEQUENCE [LARGE SCALE GENOMIC DNA]</scope>
    <source>
        <strain evidence="1 2">AR-3-1</strain>
    </source>
</reference>
<gene>
    <name evidence="1" type="ORF">HHL08_24845</name>
</gene>
<dbReference type="EMBL" id="JABBFV010000054">
    <property type="protein sequence ID" value="NML13297.1"/>
    <property type="molecule type" value="Genomic_DNA"/>
</dbReference>
<accession>A0A7X9ZV05</accession>
<protein>
    <submittedName>
        <fullName evidence="1">Uncharacterized protein</fullName>
    </submittedName>
</protein>
<proteinExistence type="predicted"/>
<comment type="caution">
    <text evidence="1">The sequence shown here is derived from an EMBL/GenBank/DDBJ whole genome shotgun (WGS) entry which is preliminary data.</text>
</comment>
<keyword evidence="2" id="KW-1185">Reference proteome</keyword>
<sequence length="83" mass="8903">MDGALTLFLVIFGCSDDMSRCQRIDTPPTTFASASICNSQEAAALATKEAMSADYPTIIARCVNGKQLAAWGLKTIDMSNLLR</sequence>
<name>A0A7X9ZV05_9SPHN</name>
<evidence type="ECO:0000313" key="2">
    <source>
        <dbReference type="Proteomes" id="UP000519023"/>
    </source>
</evidence>
<dbReference type="Proteomes" id="UP000519023">
    <property type="component" value="Unassembled WGS sequence"/>
</dbReference>
<evidence type="ECO:0000313" key="1">
    <source>
        <dbReference type="EMBL" id="NML13297.1"/>
    </source>
</evidence>
<organism evidence="1 2">
    <name type="scientific">Sphingobium psychrophilum</name>
    <dbReference type="NCBI Taxonomy" id="2728834"/>
    <lineage>
        <taxon>Bacteria</taxon>
        <taxon>Pseudomonadati</taxon>
        <taxon>Pseudomonadota</taxon>
        <taxon>Alphaproteobacteria</taxon>
        <taxon>Sphingomonadales</taxon>
        <taxon>Sphingomonadaceae</taxon>
        <taxon>Sphingobium</taxon>
    </lineage>
</organism>